<feature type="coiled-coil region" evidence="1">
    <location>
        <begin position="202"/>
        <end position="284"/>
    </location>
</feature>
<dbReference type="RefSeq" id="WP_090699150.1">
    <property type="nucleotide sequence ID" value="NZ_FOSP01000011.1"/>
</dbReference>
<evidence type="ECO:0000313" key="4">
    <source>
        <dbReference type="EMBL" id="SFK64528.1"/>
    </source>
</evidence>
<keyword evidence="5" id="KW-1185">Reference proteome</keyword>
<dbReference type="PANTHER" id="PTHR32114:SF2">
    <property type="entry name" value="ABC TRANSPORTER ABCH.3"/>
    <property type="match status" value="1"/>
</dbReference>
<dbReference type="AlphaFoldDB" id="A0A1I4B6N8"/>
<protein>
    <submittedName>
        <fullName evidence="4">AAA domain-containing protein</fullName>
    </submittedName>
</protein>
<dbReference type="SUPFAM" id="SSF52540">
    <property type="entry name" value="P-loop containing nucleoside triphosphate hydrolases"/>
    <property type="match status" value="1"/>
</dbReference>
<dbReference type="PANTHER" id="PTHR32114">
    <property type="entry name" value="ABC TRANSPORTER ABCH.3"/>
    <property type="match status" value="1"/>
</dbReference>
<name>A0A1I4B6N8_9PROT</name>
<keyword evidence="1" id="KW-0175">Coiled coil</keyword>
<accession>A0A1I4B6N8</accession>
<dbReference type="Pfam" id="PF13476">
    <property type="entry name" value="AAA_23"/>
    <property type="match status" value="1"/>
</dbReference>
<dbReference type="STRING" id="52441.SAMN05216302_101166"/>
<dbReference type="EMBL" id="FOSP01000011">
    <property type="protein sequence ID" value="SFK64528.1"/>
    <property type="molecule type" value="Genomic_DNA"/>
</dbReference>
<dbReference type="InterPro" id="IPR038729">
    <property type="entry name" value="Rad50/SbcC_AAA"/>
</dbReference>
<proteinExistence type="predicted"/>
<gene>
    <name evidence="4" type="ORF">SAMN05216302_101166</name>
</gene>
<dbReference type="InterPro" id="IPR027417">
    <property type="entry name" value="P-loop_NTPase"/>
</dbReference>
<evidence type="ECO:0000259" key="3">
    <source>
        <dbReference type="Pfam" id="PF13476"/>
    </source>
</evidence>
<reference evidence="5" key="1">
    <citation type="submission" date="2016-10" db="EMBL/GenBank/DDBJ databases">
        <authorList>
            <person name="Varghese N."/>
            <person name="Submissions S."/>
        </authorList>
    </citation>
    <scope>NUCLEOTIDE SEQUENCE [LARGE SCALE GENOMIC DNA]</scope>
    <source>
        <strain evidence="5">Nm69</strain>
    </source>
</reference>
<feature type="region of interest" description="Disordered" evidence="2">
    <location>
        <begin position="169"/>
        <end position="199"/>
    </location>
</feature>
<dbReference type="GO" id="GO:0016887">
    <property type="term" value="F:ATP hydrolysis activity"/>
    <property type="evidence" value="ECO:0007669"/>
    <property type="project" value="InterPro"/>
</dbReference>
<organism evidence="4 5">
    <name type="scientific">Nitrosomonas aestuarii</name>
    <dbReference type="NCBI Taxonomy" id="52441"/>
    <lineage>
        <taxon>Bacteria</taxon>
        <taxon>Pseudomonadati</taxon>
        <taxon>Pseudomonadota</taxon>
        <taxon>Betaproteobacteria</taxon>
        <taxon>Nitrosomonadales</taxon>
        <taxon>Nitrosomonadaceae</taxon>
        <taxon>Nitrosomonas</taxon>
    </lineage>
</organism>
<evidence type="ECO:0000313" key="5">
    <source>
        <dbReference type="Proteomes" id="UP000199533"/>
    </source>
</evidence>
<feature type="domain" description="Rad50/SbcC-type AAA" evidence="3">
    <location>
        <begin position="5"/>
        <end position="265"/>
    </location>
</feature>
<evidence type="ECO:0000256" key="2">
    <source>
        <dbReference type="SAM" id="MobiDB-lite"/>
    </source>
</evidence>
<evidence type="ECO:0000256" key="1">
    <source>
        <dbReference type="SAM" id="Coils"/>
    </source>
</evidence>
<dbReference type="OrthoDB" id="9815944at2"/>
<dbReference type="GO" id="GO:0006302">
    <property type="term" value="P:double-strand break repair"/>
    <property type="evidence" value="ECO:0007669"/>
    <property type="project" value="InterPro"/>
</dbReference>
<dbReference type="Gene3D" id="3.40.50.300">
    <property type="entry name" value="P-loop containing nucleotide triphosphate hydrolases"/>
    <property type="match status" value="2"/>
</dbReference>
<sequence length="627" mass="69081">MNINSIEINHFLGVKDVAIEPATPITLIAGDNGAGKSSIRDAIKMALTGESSRIALKKDYRALVSGDQKSGFAEIKSGDDSYSIVLPSGKGNHLDHSGLIYALEGQRFADMTEKERRSYLASLTGQSMNHHDICKKLVDLGCNEEKVERIKSMLRAGFDAAQKEAAGHAKEAKGGWKTATSGETWGVDKGSKWEPEVPTTPVKDAADIVLNSQKRIDELEVELKQKTESLGAANQAAKHAENSAENREKLEKQAAGIERLQHKLEADIRNLEKCEDEIAQIKAAQSRVSDPDPLLVSLKNAASEVVSIVDTTKGVADADLNIHDWSKYKDLIMRLHTCISDFETLCAPVNSGLREGAKISDYEISLRLMRNSVTNGHRDIALAEEAKKKLEALEDETGVDKADAASIEEEIAEINRKINYWQDDVRTHQAIVDAHNKRSQVIEQAKKLHQDIVEWIAISDALSPTGIPGEIISEAVAPINERLLDTAASSWMLRAAIESDMSITATKQNGKKTPYALLSKSEQWRVNAMIAEAIAHVTGSKILILDELDILSPKNRGPLIKWLNTVVKQGDIDTVILFATLKEPPRKFPASITTHWIEDGELIPQEQWYDMFPSWKEQFIANPGKAA</sequence>
<dbReference type="Proteomes" id="UP000199533">
    <property type="component" value="Unassembled WGS sequence"/>
</dbReference>